<keyword evidence="2" id="KW-0645">Protease</keyword>
<organism evidence="5 6">
    <name type="scientific">Phytophthora fragariae</name>
    <dbReference type="NCBI Taxonomy" id="53985"/>
    <lineage>
        <taxon>Eukaryota</taxon>
        <taxon>Sar</taxon>
        <taxon>Stramenopiles</taxon>
        <taxon>Oomycota</taxon>
        <taxon>Peronosporomycetes</taxon>
        <taxon>Peronosporales</taxon>
        <taxon>Peronosporaceae</taxon>
        <taxon>Phytophthora</taxon>
    </lineage>
</organism>
<dbReference type="AlphaFoldDB" id="A0A6A3PPV4"/>
<dbReference type="Gene3D" id="3.40.395.10">
    <property type="entry name" value="Adenoviral Proteinase, Chain A"/>
    <property type="match status" value="1"/>
</dbReference>
<protein>
    <recommendedName>
        <fullName evidence="4">Ubiquitin-like protease family profile domain-containing protein</fullName>
    </recommendedName>
</protein>
<dbReference type="GO" id="GO:0008234">
    <property type="term" value="F:cysteine-type peptidase activity"/>
    <property type="evidence" value="ECO:0007669"/>
    <property type="project" value="InterPro"/>
</dbReference>
<dbReference type="Proteomes" id="UP000441208">
    <property type="component" value="Unassembled WGS sequence"/>
</dbReference>
<evidence type="ECO:0000259" key="4">
    <source>
        <dbReference type="PROSITE" id="PS50600"/>
    </source>
</evidence>
<feature type="domain" description="Ubiquitin-like protease family profile" evidence="4">
    <location>
        <begin position="62"/>
        <end position="226"/>
    </location>
</feature>
<keyword evidence="3" id="KW-0378">Hydrolase</keyword>
<dbReference type="GO" id="GO:0006508">
    <property type="term" value="P:proteolysis"/>
    <property type="evidence" value="ECO:0007669"/>
    <property type="project" value="UniProtKB-KW"/>
</dbReference>
<dbReference type="PROSITE" id="PS50600">
    <property type="entry name" value="ULP_PROTEASE"/>
    <property type="match status" value="1"/>
</dbReference>
<evidence type="ECO:0000256" key="2">
    <source>
        <dbReference type="ARBA" id="ARBA00022670"/>
    </source>
</evidence>
<dbReference type="Pfam" id="PF02902">
    <property type="entry name" value="Peptidase_C48"/>
    <property type="match status" value="1"/>
</dbReference>
<comment type="similarity">
    <text evidence="1">Belongs to the peptidase C48 family.</text>
</comment>
<dbReference type="InterPro" id="IPR003653">
    <property type="entry name" value="Peptidase_C48_C"/>
</dbReference>
<evidence type="ECO:0000313" key="6">
    <source>
        <dbReference type="Proteomes" id="UP000441208"/>
    </source>
</evidence>
<evidence type="ECO:0000313" key="5">
    <source>
        <dbReference type="EMBL" id="KAE9058809.1"/>
    </source>
</evidence>
<evidence type="ECO:0000256" key="3">
    <source>
        <dbReference type="ARBA" id="ARBA00022801"/>
    </source>
</evidence>
<evidence type="ECO:0000256" key="1">
    <source>
        <dbReference type="ARBA" id="ARBA00005234"/>
    </source>
</evidence>
<name>A0A6A3PPV4_9STRA</name>
<sequence length="252" mass="28069">MDTAVDIHGVGVFAASTLRLMRKWHQSIAAMDRIDNTLAWIKTVDFHLQVPRTYLTEEDDSLPFRVTQIDPLSGAIEFLDMAGKGMLGDKVIHTVTSKLFGRIHSVITLHPTLFGNVVGGTTTTEMSKIKSAFCGVSNEKILIPLNCNGNHWCCIMIDLNMATIRYYDPINSSYGANVRVLAEKLKDILSQSNPKRFRVSAYVTDMGVQVDNYSCGVFVLLAFEHFTGSSTLGHLSKQLLACVRYRYLLLCV</sequence>
<dbReference type="SUPFAM" id="SSF54001">
    <property type="entry name" value="Cysteine proteinases"/>
    <property type="match status" value="1"/>
</dbReference>
<reference evidence="5 6" key="1">
    <citation type="submission" date="2018-08" db="EMBL/GenBank/DDBJ databases">
        <title>Genomic investigation of the strawberry pathogen Phytophthora fragariae indicates pathogenicity is determined by transcriptional variation in three key races.</title>
        <authorList>
            <person name="Adams T.M."/>
            <person name="Armitage A.D."/>
            <person name="Sobczyk M.K."/>
            <person name="Bates H.J."/>
            <person name="Dunwell J.M."/>
            <person name="Nellist C.F."/>
            <person name="Harrison R.J."/>
        </authorList>
    </citation>
    <scope>NUCLEOTIDE SEQUENCE [LARGE SCALE GENOMIC DNA]</scope>
    <source>
        <strain evidence="5 6">NOV-71</strain>
    </source>
</reference>
<accession>A0A6A3PPV4</accession>
<comment type="caution">
    <text evidence="5">The sequence shown here is derived from an EMBL/GenBank/DDBJ whole genome shotgun (WGS) entry which is preliminary data.</text>
</comment>
<dbReference type="InterPro" id="IPR038765">
    <property type="entry name" value="Papain-like_cys_pep_sf"/>
</dbReference>
<gene>
    <name evidence="5" type="ORF">PF007_g31163</name>
</gene>
<dbReference type="EMBL" id="QXFZ01006363">
    <property type="protein sequence ID" value="KAE9058809.1"/>
    <property type="molecule type" value="Genomic_DNA"/>
</dbReference>
<proteinExistence type="inferred from homology"/>